<dbReference type="PANTHER" id="PTHR47272:SF1">
    <property type="entry name" value="PIGGYBAC TRANSPOSABLE ELEMENT-DERIVED PROTEIN 3-LIKE"/>
    <property type="match status" value="1"/>
</dbReference>
<feature type="domain" description="PiggyBac transposable element-derived protein" evidence="1">
    <location>
        <begin position="1"/>
        <end position="236"/>
    </location>
</feature>
<reference evidence="2 3" key="1">
    <citation type="journal article" date="2021" name="Elife">
        <title>Chloroplast acquisition without the gene transfer in kleptoplastic sea slugs, Plakobranchus ocellatus.</title>
        <authorList>
            <person name="Maeda T."/>
            <person name="Takahashi S."/>
            <person name="Yoshida T."/>
            <person name="Shimamura S."/>
            <person name="Takaki Y."/>
            <person name="Nagai Y."/>
            <person name="Toyoda A."/>
            <person name="Suzuki Y."/>
            <person name="Arimoto A."/>
            <person name="Ishii H."/>
            <person name="Satoh N."/>
            <person name="Nishiyama T."/>
            <person name="Hasebe M."/>
            <person name="Maruyama T."/>
            <person name="Minagawa J."/>
            <person name="Obokata J."/>
            <person name="Shigenobu S."/>
        </authorList>
    </citation>
    <scope>NUCLEOTIDE SEQUENCE [LARGE SCALE GENOMIC DNA]</scope>
</reference>
<evidence type="ECO:0000313" key="2">
    <source>
        <dbReference type="EMBL" id="GFR78195.1"/>
    </source>
</evidence>
<dbReference type="InterPro" id="IPR029526">
    <property type="entry name" value="PGBD"/>
</dbReference>
<name>A0AAV4FZN4_9GAST</name>
<comment type="caution">
    <text evidence="2">The sequence shown here is derived from an EMBL/GenBank/DDBJ whole genome shotgun (WGS) entry which is preliminary data.</text>
</comment>
<organism evidence="2 3">
    <name type="scientific">Elysia marginata</name>
    <dbReference type="NCBI Taxonomy" id="1093978"/>
    <lineage>
        <taxon>Eukaryota</taxon>
        <taxon>Metazoa</taxon>
        <taxon>Spiralia</taxon>
        <taxon>Lophotrochozoa</taxon>
        <taxon>Mollusca</taxon>
        <taxon>Gastropoda</taxon>
        <taxon>Heterobranchia</taxon>
        <taxon>Euthyneura</taxon>
        <taxon>Panpulmonata</taxon>
        <taxon>Sacoglossa</taxon>
        <taxon>Placobranchoidea</taxon>
        <taxon>Plakobranchidae</taxon>
        <taxon>Elysia</taxon>
    </lineage>
</organism>
<dbReference type="Pfam" id="PF13843">
    <property type="entry name" value="DDE_Tnp_1_7"/>
    <property type="match status" value="1"/>
</dbReference>
<dbReference type="Proteomes" id="UP000762676">
    <property type="component" value="Unassembled WGS sequence"/>
</dbReference>
<evidence type="ECO:0000313" key="3">
    <source>
        <dbReference type="Proteomes" id="UP000762676"/>
    </source>
</evidence>
<evidence type="ECO:0000259" key="1">
    <source>
        <dbReference type="Pfam" id="PF13843"/>
    </source>
</evidence>
<accession>A0AAV4FZN4</accession>
<sequence length="412" mass="47238">MARNRFTTLASHIHLVDNETVKNDEEDRLWKVRPWIEMHRANLELIRPAQNQSVDEVMVPFKGRSHLKQFMRNKSHRWGFKLWARTGSDGILHDWDVYQGSANKNPKDKSSFGLSGEVVMKMAEKLPQGKNFKIYADNFFSSLQLVKELKEKSICYVGTVRKNRLKGIIGSVSPFDEKEDTWQAYSERVEHFFTANEIATEPKRKAILLSSVGPKTYKLLSNLVAPRKAGDVSYKEIVDVLQKHHNPRPSVIVQRFKFNSRVRAQGESIRAYVAELKQLTEFCQYNDKQEEMLRDRLVCGINGRRIQQRLLSEGTLTFPKALEIAQAMETAAGNVQDLFSSRTDQVCLVKGQSSSYSYKTAAQKKCHSCGGPHSHIGCKFKERKYYKCQKVGHIAKVCRSTSTKPQVKVKQH</sequence>
<proteinExistence type="predicted"/>
<dbReference type="EMBL" id="BMAT01001012">
    <property type="protein sequence ID" value="GFR78195.1"/>
    <property type="molecule type" value="Genomic_DNA"/>
</dbReference>
<protein>
    <submittedName>
        <fullName evidence="2">PiggyBac transposable element-derived protein 3</fullName>
    </submittedName>
</protein>
<gene>
    <name evidence="2" type="ORF">ElyMa_000527600</name>
</gene>
<dbReference type="PANTHER" id="PTHR47272">
    <property type="entry name" value="DDE_TNP_1_7 DOMAIN-CONTAINING PROTEIN"/>
    <property type="match status" value="1"/>
</dbReference>
<keyword evidence="3" id="KW-1185">Reference proteome</keyword>
<dbReference type="AlphaFoldDB" id="A0AAV4FZN4"/>